<evidence type="ECO:0000313" key="3">
    <source>
        <dbReference type="EMBL" id="MDD0990769.1"/>
    </source>
</evidence>
<feature type="transmembrane region" description="Helical" evidence="1">
    <location>
        <begin position="20"/>
        <end position="39"/>
    </location>
</feature>
<feature type="transmembrane region" description="Helical" evidence="1">
    <location>
        <begin position="84"/>
        <end position="108"/>
    </location>
</feature>
<dbReference type="EC" id="1.14.19.-" evidence="3"/>
<dbReference type="PROSITE" id="PS51257">
    <property type="entry name" value="PROKAR_LIPOPROTEIN"/>
    <property type="match status" value="1"/>
</dbReference>
<feature type="transmembrane region" description="Helical" evidence="1">
    <location>
        <begin position="51"/>
        <end position="72"/>
    </location>
</feature>
<gene>
    <name evidence="3" type="ORF">M5G11_09495</name>
</gene>
<evidence type="ECO:0000256" key="1">
    <source>
        <dbReference type="SAM" id="Phobius"/>
    </source>
</evidence>
<organism evidence="3 4">
    <name type="scientific">Pseudomonas fontis</name>
    <dbReference type="NCBI Taxonomy" id="2942633"/>
    <lineage>
        <taxon>Bacteria</taxon>
        <taxon>Pseudomonadati</taxon>
        <taxon>Pseudomonadota</taxon>
        <taxon>Gammaproteobacteria</taxon>
        <taxon>Pseudomonadales</taxon>
        <taxon>Pseudomonadaceae</taxon>
        <taxon>Pseudomonas</taxon>
    </lineage>
</organism>
<keyword evidence="3" id="KW-0560">Oxidoreductase</keyword>
<dbReference type="RefSeq" id="WP_273913091.1">
    <property type="nucleotide sequence ID" value="NZ_JAMDGX010000074.1"/>
</dbReference>
<reference evidence="3 4" key="1">
    <citation type="submission" date="2022-05" db="EMBL/GenBank/DDBJ databases">
        <title>Novel Pseudomonas spp. Isolated from a Rainbow Trout Aquaculture Facility.</title>
        <authorList>
            <person name="Testerman T."/>
            <person name="Graf J."/>
        </authorList>
    </citation>
    <scope>NUCLEOTIDE SEQUENCE [LARGE SCALE GENOMIC DNA]</scope>
    <source>
        <strain evidence="3 4">ID681</strain>
    </source>
</reference>
<proteinExistence type="predicted"/>
<feature type="transmembrane region" description="Helical" evidence="1">
    <location>
        <begin position="178"/>
        <end position="198"/>
    </location>
</feature>
<keyword evidence="1" id="KW-0472">Membrane</keyword>
<comment type="caution">
    <text evidence="3">The sequence shown here is derived from an EMBL/GenBank/DDBJ whole genome shotgun (WGS) entry which is preliminary data.</text>
</comment>
<keyword evidence="4" id="KW-1185">Reference proteome</keyword>
<sequence length="309" mass="35159">MRHPIPEHFQLKSNWMPLYYLLHGLTIWLGCGFASYYLYTQYAEQTYLVYPLIALCSVVSGLGLFFIATLGHEGFHGCMNSNRTVSMVLGILFSSLVPFFVSTGYTVLHWQHHQHTNTEKDPDYALYSRLNTFFSRLLIGPTTIMLLAYSRAFNLIFSPARNGDIRYPFAPRKARLFAILNILLTLAVTTLYGVLFYYDFTAALFMIGLPFAVVTTYFAMAPYIEHSGTTLALESNTRTYTSRFFSIVLLGYNFHAEHHHYPSVQSHKLIALHAYLKRNGLIAPEAVVEDSFLRVIKVGATGRLDFTGR</sequence>
<name>A0ABT5NRI1_9PSED</name>
<dbReference type="InterPro" id="IPR005804">
    <property type="entry name" value="FA_desaturase_dom"/>
</dbReference>
<protein>
    <submittedName>
        <fullName evidence="3">Fatty acid desaturase</fullName>
        <ecNumber evidence="3">1.14.19.-</ecNumber>
    </submittedName>
</protein>
<dbReference type="GO" id="GO:0016491">
    <property type="term" value="F:oxidoreductase activity"/>
    <property type="evidence" value="ECO:0007669"/>
    <property type="project" value="UniProtKB-KW"/>
</dbReference>
<dbReference type="Proteomes" id="UP001148203">
    <property type="component" value="Unassembled WGS sequence"/>
</dbReference>
<dbReference type="EMBL" id="JAMDGY010000024">
    <property type="protein sequence ID" value="MDD0990769.1"/>
    <property type="molecule type" value="Genomic_DNA"/>
</dbReference>
<evidence type="ECO:0000313" key="4">
    <source>
        <dbReference type="Proteomes" id="UP001148203"/>
    </source>
</evidence>
<dbReference type="Pfam" id="PF00487">
    <property type="entry name" value="FA_desaturase"/>
    <property type="match status" value="1"/>
</dbReference>
<feature type="domain" description="Fatty acid desaturase" evidence="2">
    <location>
        <begin position="52"/>
        <end position="278"/>
    </location>
</feature>
<feature type="transmembrane region" description="Helical" evidence="1">
    <location>
        <begin position="204"/>
        <end position="224"/>
    </location>
</feature>
<keyword evidence="1" id="KW-0812">Transmembrane</keyword>
<accession>A0ABT5NRI1</accession>
<dbReference type="PANTHER" id="PTHR19353">
    <property type="entry name" value="FATTY ACID DESATURASE 2"/>
    <property type="match status" value="1"/>
</dbReference>
<dbReference type="PANTHER" id="PTHR19353:SF19">
    <property type="entry name" value="DELTA(5) FATTY ACID DESATURASE C-RELATED"/>
    <property type="match status" value="1"/>
</dbReference>
<evidence type="ECO:0000259" key="2">
    <source>
        <dbReference type="Pfam" id="PF00487"/>
    </source>
</evidence>
<keyword evidence="1" id="KW-1133">Transmembrane helix</keyword>
<dbReference type="InterPro" id="IPR012171">
    <property type="entry name" value="Fatty_acid_desaturase"/>
</dbReference>